<protein>
    <submittedName>
        <fullName evidence="2">DUF2784 domain-containing protein</fullName>
    </submittedName>
</protein>
<dbReference type="AlphaFoldDB" id="A0AAW9DUD4"/>
<name>A0AAW9DUD4_ACIAO</name>
<feature type="transmembrane region" description="Helical" evidence="1">
    <location>
        <begin position="49"/>
        <end position="73"/>
    </location>
</feature>
<dbReference type="Pfam" id="PF10861">
    <property type="entry name" value="DUF2784"/>
    <property type="match status" value="1"/>
</dbReference>
<organism evidence="2 3">
    <name type="scientific">Acidiphilium acidophilum</name>
    <name type="common">Thiobacillus acidophilus</name>
    <dbReference type="NCBI Taxonomy" id="76588"/>
    <lineage>
        <taxon>Bacteria</taxon>
        <taxon>Pseudomonadati</taxon>
        <taxon>Pseudomonadota</taxon>
        <taxon>Alphaproteobacteria</taxon>
        <taxon>Acetobacterales</taxon>
        <taxon>Acidocellaceae</taxon>
        <taxon>Acidiphilium</taxon>
    </lineage>
</organism>
<keyword evidence="3" id="KW-1185">Reference proteome</keyword>
<reference evidence="2 3" key="1">
    <citation type="submission" date="2023-11" db="EMBL/GenBank/DDBJ databases">
        <title>MicrobeMod: A computational toolkit for identifying prokaryotic methylation and restriction-modification with nanopore sequencing.</title>
        <authorList>
            <person name="Crits-Christoph A."/>
            <person name="Kang S.C."/>
            <person name="Lee H."/>
            <person name="Ostrov N."/>
        </authorList>
    </citation>
    <scope>NUCLEOTIDE SEQUENCE [LARGE SCALE GENOMIC DNA]</scope>
    <source>
        <strain evidence="2 3">DSMZ 700</strain>
    </source>
</reference>
<dbReference type="RefSeq" id="WP_319615521.1">
    <property type="nucleotide sequence ID" value="NZ_JAWXYB010000018.1"/>
</dbReference>
<sequence length="136" mass="15154">MIGMEHVRLAEAILASHLVIIAFNIAGLIVIPLGAALGWRIVRVAWLRLLHLVLLAIVAGQALAGRACILTIWQDRLEGGAAHPPPMIMHFINGLIYWDFPLWVFTVIYVAVFAYVVALVFFVPFWGTHRVAHRTP</sequence>
<dbReference type="Proteomes" id="UP001279553">
    <property type="component" value="Unassembled WGS sequence"/>
</dbReference>
<evidence type="ECO:0000313" key="2">
    <source>
        <dbReference type="EMBL" id="MDX5932668.1"/>
    </source>
</evidence>
<gene>
    <name evidence="2" type="ORF">SIL87_18105</name>
</gene>
<proteinExistence type="predicted"/>
<keyword evidence="1" id="KW-0472">Membrane</keyword>
<evidence type="ECO:0000256" key="1">
    <source>
        <dbReference type="SAM" id="Phobius"/>
    </source>
</evidence>
<evidence type="ECO:0000313" key="3">
    <source>
        <dbReference type="Proteomes" id="UP001279553"/>
    </source>
</evidence>
<keyword evidence="1" id="KW-1133">Transmembrane helix</keyword>
<feature type="transmembrane region" description="Helical" evidence="1">
    <location>
        <begin position="12"/>
        <end position="37"/>
    </location>
</feature>
<dbReference type="EMBL" id="JAWXYB010000018">
    <property type="protein sequence ID" value="MDX5932668.1"/>
    <property type="molecule type" value="Genomic_DNA"/>
</dbReference>
<accession>A0AAW9DUD4</accession>
<keyword evidence="1" id="KW-0812">Transmembrane</keyword>
<feature type="transmembrane region" description="Helical" evidence="1">
    <location>
        <begin position="102"/>
        <end position="126"/>
    </location>
</feature>
<comment type="caution">
    <text evidence="2">The sequence shown here is derived from an EMBL/GenBank/DDBJ whole genome shotgun (WGS) entry which is preliminary data.</text>
</comment>
<dbReference type="InterPro" id="IPR021218">
    <property type="entry name" value="DUF2784"/>
</dbReference>